<gene>
    <name evidence="1" type="ORF">BDP27DRAFT_1230987</name>
</gene>
<evidence type="ECO:0000313" key="1">
    <source>
        <dbReference type="EMBL" id="KAF9064078.1"/>
    </source>
</evidence>
<dbReference type="AlphaFoldDB" id="A0A9P5PIM5"/>
<keyword evidence="2" id="KW-1185">Reference proteome</keyword>
<dbReference type="Proteomes" id="UP000772434">
    <property type="component" value="Unassembled WGS sequence"/>
</dbReference>
<sequence length="262" mass="29317">MLCRELAILTVDAVDSLTLFVQDARSSGRGLQLFSSKVYGAVYLIIAVNECTMNTLSSISSPSSSIFSWALTPFYSRPSITREVIREAFVDSMITLAGLVENLILLAEVELMNIDRLEEHLSLLHVLTVQEDTAISSAKTELLRYIWTLFGGNRRMLKGYDKNLELLHGIGGVRRQAWAHVTLTLRLLKQLRGDMEVMQKTLSSPKLPGVPISIEAHIRSIELGVERLKDSRAIARKKDEEDVSKKIFDREGTKIIYVGSVP</sequence>
<dbReference type="EMBL" id="JADNRY010000131">
    <property type="protein sequence ID" value="KAF9064078.1"/>
    <property type="molecule type" value="Genomic_DNA"/>
</dbReference>
<name>A0A9P5PIM5_9AGAR</name>
<proteinExistence type="predicted"/>
<dbReference type="OrthoDB" id="4179406at2759"/>
<comment type="caution">
    <text evidence="1">The sequence shown here is derived from an EMBL/GenBank/DDBJ whole genome shotgun (WGS) entry which is preliminary data.</text>
</comment>
<reference evidence="1" key="1">
    <citation type="submission" date="2020-11" db="EMBL/GenBank/DDBJ databases">
        <authorList>
            <consortium name="DOE Joint Genome Institute"/>
            <person name="Ahrendt S."/>
            <person name="Riley R."/>
            <person name="Andreopoulos W."/>
            <person name="Labutti K."/>
            <person name="Pangilinan J."/>
            <person name="Ruiz-Duenas F.J."/>
            <person name="Barrasa J.M."/>
            <person name="Sanchez-Garcia M."/>
            <person name="Camarero S."/>
            <person name="Miyauchi S."/>
            <person name="Serrano A."/>
            <person name="Linde D."/>
            <person name="Babiker R."/>
            <person name="Drula E."/>
            <person name="Ayuso-Fernandez I."/>
            <person name="Pacheco R."/>
            <person name="Padilla G."/>
            <person name="Ferreira P."/>
            <person name="Barriuso J."/>
            <person name="Kellner H."/>
            <person name="Castanera R."/>
            <person name="Alfaro M."/>
            <person name="Ramirez L."/>
            <person name="Pisabarro A.G."/>
            <person name="Kuo A."/>
            <person name="Tritt A."/>
            <person name="Lipzen A."/>
            <person name="He G."/>
            <person name="Yan M."/>
            <person name="Ng V."/>
            <person name="Cullen D."/>
            <person name="Martin F."/>
            <person name="Rosso M.-N."/>
            <person name="Henrissat B."/>
            <person name="Hibbett D."/>
            <person name="Martinez A.T."/>
            <person name="Grigoriev I.V."/>
        </authorList>
    </citation>
    <scope>NUCLEOTIDE SEQUENCE</scope>
    <source>
        <strain evidence="1">AH 40177</strain>
    </source>
</reference>
<protein>
    <submittedName>
        <fullName evidence="1">Uncharacterized protein</fullName>
    </submittedName>
</protein>
<organism evidence="1 2">
    <name type="scientific">Rhodocollybia butyracea</name>
    <dbReference type="NCBI Taxonomy" id="206335"/>
    <lineage>
        <taxon>Eukaryota</taxon>
        <taxon>Fungi</taxon>
        <taxon>Dikarya</taxon>
        <taxon>Basidiomycota</taxon>
        <taxon>Agaricomycotina</taxon>
        <taxon>Agaricomycetes</taxon>
        <taxon>Agaricomycetidae</taxon>
        <taxon>Agaricales</taxon>
        <taxon>Marasmiineae</taxon>
        <taxon>Omphalotaceae</taxon>
        <taxon>Rhodocollybia</taxon>
    </lineage>
</organism>
<evidence type="ECO:0000313" key="2">
    <source>
        <dbReference type="Proteomes" id="UP000772434"/>
    </source>
</evidence>
<accession>A0A9P5PIM5</accession>